<dbReference type="AlphaFoldDB" id="A0A5B7GWY3"/>
<sequence>MVRLPSGRSADCVKRGSGRREGAMGRDRRGSRKGKVCVALRKLMWRIKIVKTVAINLLASTDLS</sequence>
<name>A0A5B7GWY3_PORTR</name>
<evidence type="ECO:0000256" key="1">
    <source>
        <dbReference type="SAM" id="MobiDB-lite"/>
    </source>
</evidence>
<dbReference type="Proteomes" id="UP000324222">
    <property type="component" value="Unassembled WGS sequence"/>
</dbReference>
<keyword evidence="3" id="KW-1185">Reference proteome</keyword>
<accession>A0A5B7GWY3</accession>
<organism evidence="2 3">
    <name type="scientific">Portunus trituberculatus</name>
    <name type="common">Swimming crab</name>
    <name type="synonym">Neptunus trituberculatus</name>
    <dbReference type="NCBI Taxonomy" id="210409"/>
    <lineage>
        <taxon>Eukaryota</taxon>
        <taxon>Metazoa</taxon>
        <taxon>Ecdysozoa</taxon>
        <taxon>Arthropoda</taxon>
        <taxon>Crustacea</taxon>
        <taxon>Multicrustacea</taxon>
        <taxon>Malacostraca</taxon>
        <taxon>Eumalacostraca</taxon>
        <taxon>Eucarida</taxon>
        <taxon>Decapoda</taxon>
        <taxon>Pleocyemata</taxon>
        <taxon>Brachyura</taxon>
        <taxon>Eubrachyura</taxon>
        <taxon>Portunoidea</taxon>
        <taxon>Portunidae</taxon>
        <taxon>Portuninae</taxon>
        <taxon>Portunus</taxon>
    </lineage>
</organism>
<protein>
    <submittedName>
        <fullName evidence="2">Uncharacterized protein</fullName>
    </submittedName>
</protein>
<gene>
    <name evidence="2" type="ORF">E2C01_057490</name>
</gene>
<proteinExistence type="predicted"/>
<feature type="region of interest" description="Disordered" evidence="1">
    <location>
        <begin position="1"/>
        <end position="33"/>
    </location>
</feature>
<evidence type="ECO:0000313" key="3">
    <source>
        <dbReference type="Proteomes" id="UP000324222"/>
    </source>
</evidence>
<evidence type="ECO:0000313" key="2">
    <source>
        <dbReference type="EMBL" id="MPC63392.1"/>
    </source>
</evidence>
<comment type="caution">
    <text evidence="2">The sequence shown here is derived from an EMBL/GenBank/DDBJ whole genome shotgun (WGS) entry which is preliminary data.</text>
</comment>
<feature type="compositionally biased region" description="Basic and acidic residues" evidence="1">
    <location>
        <begin position="11"/>
        <end position="28"/>
    </location>
</feature>
<reference evidence="2 3" key="1">
    <citation type="submission" date="2019-05" db="EMBL/GenBank/DDBJ databases">
        <title>Another draft genome of Portunus trituberculatus and its Hox gene families provides insights of decapod evolution.</title>
        <authorList>
            <person name="Jeong J.-H."/>
            <person name="Song I."/>
            <person name="Kim S."/>
            <person name="Choi T."/>
            <person name="Kim D."/>
            <person name="Ryu S."/>
            <person name="Kim W."/>
        </authorList>
    </citation>
    <scope>NUCLEOTIDE SEQUENCE [LARGE SCALE GENOMIC DNA]</scope>
    <source>
        <tissue evidence="2">Muscle</tissue>
    </source>
</reference>
<dbReference type="EMBL" id="VSRR010020744">
    <property type="protein sequence ID" value="MPC63392.1"/>
    <property type="molecule type" value="Genomic_DNA"/>
</dbReference>